<protein>
    <submittedName>
        <fullName evidence="1">13126_t:CDS:1</fullName>
    </submittedName>
</protein>
<comment type="caution">
    <text evidence="1">The sequence shown here is derived from an EMBL/GenBank/DDBJ whole genome shotgun (WGS) entry which is preliminary data.</text>
</comment>
<name>A0ACA9NM85_9GLOM</name>
<sequence>TISRTLRKANLVSRVAYIKPFVSDKTKKERKDWAEQHLNWMIKDWKSVLWLDKKYFTLVHSNLYQHVWRRPGEEFNDDCLVSAIRFKGIMMWGCFL</sequence>
<evidence type="ECO:0000313" key="2">
    <source>
        <dbReference type="Proteomes" id="UP000789702"/>
    </source>
</evidence>
<reference evidence="1" key="1">
    <citation type="submission" date="2021-06" db="EMBL/GenBank/DDBJ databases">
        <authorList>
            <person name="Kallberg Y."/>
            <person name="Tangrot J."/>
            <person name="Rosling A."/>
        </authorList>
    </citation>
    <scope>NUCLEOTIDE SEQUENCE</scope>
    <source>
        <strain evidence="1">IL203A</strain>
    </source>
</reference>
<keyword evidence="2" id="KW-1185">Reference proteome</keyword>
<accession>A0ACA9NM85</accession>
<evidence type="ECO:0000313" key="1">
    <source>
        <dbReference type="EMBL" id="CAG8658703.1"/>
    </source>
</evidence>
<dbReference type="Proteomes" id="UP000789702">
    <property type="component" value="Unassembled WGS sequence"/>
</dbReference>
<gene>
    <name evidence="1" type="ORF">DHETER_LOCUS9648</name>
</gene>
<dbReference type="EMBL" id="CAJVPU010017301">
    <property type="protein sequence ID" value="CAG8658703.1"/>
    <property type="molecule type" value="Genomic_DNA"/>
</dbReference>
<proteinExistence type="predicted"/>
<feature type="non-terminal residue" evidence="1">
    <location>
        <position position="1"/>
    </location>
</feature>
<feature type="non-terminal residue" evidence="1">
    <location>
        <position position="96"/>
    </location>
</feature>
<organism evidence="1 2">
    <name type="scientific">Dentiscutata heterogama</name>
    <dbReference type="NCBI Taxonomy" id="1316150"/>
    <lineage>
        <taxon>Eukaryota</taxon>
        <taxon>Fungi</taxon>
        <taxon>Fungi incertae sedis</taxon>
        <taxon>Mucoromycota</taxon>
        <taxon>Glomeromycotina</taxon>
        <taxon>Glomeromycetes</taxon>
        <taxon>Diversisporales</taxon>
        <taxon>Gigasporaceae</taxon>
        <taxon>Dentiscutata</taxon>
    </lineage>
</organism>